<feature type="compositionally biased region" description="Polar residues" evidence="6">
    <location>
        <begin position="408"/>
        <end position="417"/>
    </location>
</feature>
<feature type="compositionally biased region" description="Acidic residues" evidence="6">
    <location>
        <begin position="766"/>
        <end position="784"/>
    </location>
</feature>
<evidence type="ECO:0000256" key="5">
    <source>
        <dbReference type="ARBA" id="ARBA00023027"/>
    </source>
</evidence>
<feature type="region of interest" description="Disordered" evidence="6">
    <location>
        <begin position="741"/>
        <end position="784"/>
    </location>
</feature>
<comment type="caution">
    <text evidence="7">The sequence shown here is derived from an EMBL/GenBank/DDBJ whole genome shotgun (WGS) entry which is preliminary data.</text>
</comment>
<dbReference type="Pfam" id="PF20143">
    <property type="entry name" value="NAD_kinase_C"/>
    <property type="match status" value="1"/>
</dbReference>
<feature type="non-terminal residue" evidence="7">
    <location>
        <position position="784"/>
    </location>
</feature>
<feature type="compositionally biased region" description="Low complexity" evidence="6">
    <location>
        <begin position="84"/>
        <end position="95"/>
    </location>
</feature>
<name>A0A4Y9ZTD9_9AGAM</name>
<keyword evidence="5" id="KW-0520">NAD</keyword>
<dbReference type="SUPFAM" id="SSF111331">
    <property type="entry name" value="NAD kinase/diacylglycerol kinase-like"/>
    <property type="match status" value="1"/>
</dbReference>
<dbReference type="Gene3D" id="3.40.50.10330">
    <property type="entry name" value="Probable inorganic polyphosphate/atp-NAD kinase, domain 1"/>
    <property type="match status" value="1"/>
</dbReference>
<feature type="region of interest" description="Disordered" evidence="6">
    <location>
        <begin position="374"/>
        <end position="422"/>
    </location>
</feature>
<dbReference type="InterPro" id="IPR016064">
    <property type="entry name" value="NAD/diacylglycerol_kinase_sf"/>
</dbReference>
<dbReference type="HAMAP" id="MF_00361">
    <property type="entry name" value="NAD_kinase"/>
    <property type="match status" value="1"/>
</dbReference>
<dbReference type="GO" id="GO:0003951">
    <property type="term" value="F:NAD+ kinase activity"/>
    <property type="evidence" value="ECO:0007669"/>
    <property type="project" value="InterPro"/>
</dbReference>
<dbReference type="STRING" id="135208.A0A4Y9ZTD9"/>
<accession>A0A4Y9ZTD9</accession>
<comment type="similarity">
    <text evidence="1">Belongs to the NAD kinase family.</text>
</comment>
<evidence type="ECO:0008006" key="9">
    <source>
        <dbReference type="Google" id="ProtNLM"/>
    </source>
</evidence>
<dbReference type="GO" id="GO:0019674">
    <property type="term" value="P:NAD+ metabolic process"/>
    <property type="evidence" value="ECO:0007669"/>
    <property type="project" value="InterPro"/>
</dbReference>
<dbReference type="FunFam" id="2.60.200.30:FF:000004">
    <property type="entry name" value="NAD kinase 2, chloroplastic"/>
    <property type="match status" value="1"/>
</dbReference>
<dbReference type="Pfam" id="PF01513">
    <property type="entry name" value="NAD_kinase"/>
    <property type="match status" value="1"/>
</dbReference>
<gene>
    <name evidence="7" type="ORF">EWM64_g6500</name>
</gene>
<dbReference type="InterPro" id="IPR017438">
    <property type="entry name" value="ATP-NAD_kinase_N"/>
</dbReference>
<feature type="compositionally biased region" description="Polar residues" evidence="6">
    <location>
        <begin position="169"/>
        <end position="191"/>
    </location>
</feature>
<dbReference type="PANTHER" id="PTHR20275">
    <property type="entry name" value="NAD KINASE"/>
    <property type="match status" value="1"/>
</dbReference>
<feature type="region of interest" description="Disordered" evidence="6">
    <location>
        <begin position="1"/>
        <end position="127"/>
    </location>
</feature>
<feature type="compositionally biased region" description="Low complexity" evidence="6">
    <location>
        <begin position="102"/>
        <end position="127"/>
    </location>
</feature>
<keyword evidence="3" id="KW-0418">Kinase</keyword>
<dbReference type="InterPro" id="IPR017437">
    <property type="entry name" value="ATP-NAD_kinase_PpnK-typ_C"/>
</dbReference>
<evidence type="ECO:0000313" key="8">
    <source>
        <dbReference type="Proteomes" id="UP000298061"/>
    </source>
</evidence>
<sequence>MPALASSLHGQVPTSPDAEVFSTPPSTPLPLNRLPADRTIKPSLTRRTSRPTNLHLSHRPSTEWNDPIVVDDAQSPPIAYGNGRAMSPARPTTPRARPPPISSTSSLGSISGLSLGHASSSSCSSSGTVVNGMTNAGSHTSYTNGSAANGNAAAPGFTAYAYTAETALPSPSSPNSISHTPSLAMSTERSRPSQVQYLHDTQPSPAPMTSPCFVHSHLDNFSEWLRQKHHHAEDSPNPNLGVAKALKADFRNQPCGKRIDMERDSGGYAVLDDSGLEDEDGIRTSLTKQLAETAVGVREMSKQLGRARIKSNIQSVLIVTKARDNRLIKLTRELALYLMLKPRGGGRGVVVYVDNQLRTSRRFDAAGMQRDHPELFVPCPRRRSSSSNSLSSASSSSGSSASFGFTPANGTQNGNSNEEPKDEGQLRYWTADLCTRSPHLFDFVVTLGGDGTVLFTSWLFQRIVPPVLPFALGSLGFLTNFDFADHCAVMDSAIDNGIRVNLRMRFTCTVYRAVESCDAVARAEGGRKAVKKADTGEIMMRNVEKGGWEALEGGYIFGEQRQGKMGRKDKEIMCFTTRPVESFEVLNDLVVDRGPSPYVSMLELFGDEHHMTTVQGDGLTIATPTGSTAYSLSAGGSLVHPEIPSILVTPICPHTLSFRPILLPDSMEVRVCVPYNSRSTAWASFDGRGRVELKQGDHIKVTASMYPFPTVCADKQSTDWFHAISRKLKWNDRERQKSFVVVEEGPTKRREKGKGDQAAGQHEDEVWVEVDEDEEETYDIDDST</sequence>
<keyword evidence="4" id="KW-0521">NADP</keyword>
<reference evidence="7 8" key="1">
    <citation type="submission" date="2019-02" db="EMBL/GenBank/DDBJ databases">
        <title>Genome sequencing of the rare red list fungi Hericium alpestre (H. flagellum).</title>
        <authorList>
            <person name="Buettner E."/>
            <person name="Kellner H."/>
        </authorList>
    </citation>
    <scope>NUCLEOTIDE SEQUENCE [LARGE SCALE GENOMIC DNA]</scope>
    <source>
        <strain evidence="7 8">DSM 108284</strain>
    </source>
</reference>
<protein>
    <recommendedName>
        <fullName evidence="9">NAD+ kinase</fullName>
    </recommendedName>
</protein>
<dbReference type="PANTHER" id="PTHR20275:SF0">
    <property type="entry name" value="NAD KINASE"/>
    <property type="match status" value="1"/>
</dbReference>
<organism evidence="7 8">
    <name type="scientific">Hericium alpestre</name>
    <dbReference type="NCBI Taxonomy" id="135208"/>
    <lineage>
        <taxon>Eukaryota</taxon>
        <taxon>Fungi</taxon>
        <taxon>Dikarya</taxon>
        <taxon>Basidiomycota</taxon>
        <taxon>Agaricomycotina</taxon>
        <taxon>Agaricomycetes</taxon>
        <taxon>Russulales</taxon>
        <taxon>Hericiaceae</taxon>
        <taxon>Hericium</taxon>
    </lineage>
</organism>
<evidence type="ECO:0000256" key="3">
    <source>
        <dbReference type="ARBA" id="ARBA00022777"/>
    </source>
</evidence>
<evidence type="ECO:0000256" key="2">
    <source>
        <dbReference type="ARBA" id="ARBA00022679"/>
    </source>
</evidence>
<dbReference type="AlphaFoldDB" id="A0A4Y9ZTD9"/>
<dbReference type="InterPro" id="IPR002504">
    <property type="entry name" value="NADK"/>
</dbReference>
<keyword evidence="2" id="KW-0808">Transferase</keyword>
<evidence type="ECO:0000256" key="6">
    <source>
        <dbReference type="SAM" id="MobiDB-lite"/>
    </source>
</evidence>
<evidence type="ECO:0000256" key="4">
    <source>
        <dbReference type="ARBA" id="ARBA00022857"/>
    </source>
</evidence>
<evidence type="ECO:0000256" key="1">
    <source>
        <dbReference type="ARBA" id="ARBA00010995"/>
    </source>
</evidence>
<keyword evidence="8" id="KW-1185">Reference proteome</keyword>
<evidence type="ECO:0000313" key="7">
    <source>
        <dbReference type="EMBL" id="TFY77514.1"/>
    </source>
</evidence>
<feature type="compositionally biased region" description="Low complexity" evidence="6">
    <location>
        <begin position="385"/>
        <end position="402"/>
    </location>
</feature>
<dbReference type="Gene3D" id="2.60.200.30">
    <property type="entry name" value="Probable inorganic polyphosphate/atp-NAD kinase, domain 2"/>
    <property type="match status" value="1"/>
</dbReference>
<dbReference type="Proteomes" id="UP000298061">
    <property type="component" value="Unassembled WGS sequence"/>
</dbReference>
<proteinExistence type="inferred from homology"/>
<feature type="region of interest" description="Disordered" evidence="6">
    <location>
        <begin position="168"/>
        <end position="191"/>
    </location>
</feature>
<dbReference type="GO" id="GO:0006741">
    <property type="term" value="P:NADP+ biosynthetic process"/>
    <property type="evidence" value="ECO:0007669"/>
    <property type="project" value="InterPro"/>
</dbReference>
<dbReference type="OrthoDB" id="24581at2759"/>
<dbReference type="EMBL" id="SFCI01000893">
    <property type="protein sequence ID" value="TFY77514.1"/>
    <property type="molecule type" value="Genomic_DNA"/>
</dbReference>